<name>A0ACC2DYL3_DIPCM</name>
<evidence type="ECO:0000313" key="1">
    <source>
        <dbReference type="EMBL" id="KAJ7559190.1"/>
    </source>
</evidence>
<reference evidence="2" key="1">
    <citation type="journal article" date="2024" name="Proc. Natl. Acad. Sci. U.S.A.">
        <title>Extraordinary preservation of gene collinearity over three hundred million years revealed in homosporous lycophytes.</title>
        <authorList>
            <person name="Li C."/>
            <person name="Wickell D."/>
            <person name="Kuo L.Y."/>
            <person name="Chen X."/>
            <person name="Nie B."/>
            <person name="Liao X."/>
            <person name="Peng D."/>
            <person name="Ji J."/>
            <person name="Jenkins J."/>
            <person name="Williams M."/>
            <person name="Shu S."/>
            <person name="Plott C."/>
            <person name="Barry K."/>
            <person name="Rajasekar S."/>
            <person name="Grimwood J."/>
            <person name="Han X."/>
            <person name="Sun S."/>
            <person name="Hou Z."/>
            <person name="He W."/>
            <person name="Dai G."/>
            <person name="Sun C."/>
            <person name="Schmutz J."/>
            <person name="Leebens-Mack J.H."/>
            <person name="Li F.W."/>
            <person name="Wang L."/>
        </authorList>
    </citation>
    <scope>NUCLEOTIDE SEQUENCE [LARGE SCALE GENOMIC DNA]</scope>
    <source>
        <strain evidence="2">cv. PW_Plant_1</strain>
    </source>
</reference>
<gene>
    <name evidence="1" type="ORF">O6H91_04G073500</name>
</gene>
<accession>A0ACC2DYL3</accession>
<organism evidence="1 2">
    <name type="scientific">Diphasiastrum complanatum</name>
    <name type="common">Issler's clubmoss</name>
    <name type="synonym">Lycopodium complanatum</name>
    <dbReference type="NCBI Taxonomy" id="34168"/>
    <lineage>
        <taxon>Eukaryota</taxon>
        <taxon>Viridiplantae</taxon>
        <taxon>Streptophyta</taxon>
        <taxon>Embryophyta</taxon>
        <taxon>Tracheophyta</taxon>
        <taxon>Lycopodiopsida</taxon>
        <taxon>Lycopodiales</taxon>
        <taxon>Lycopodiaceae</taxon>
        <taxon>Lycopodioideae</taxon>
        <taxon>Diphasiastrum</taxon>
    </lineage>
</organism>
<evidence type="ECO:0000313" key="2">
    <source>
        <dbReference type="Proteomes" id="UP001162992"/>
    </source>
</evidence>
<sequence length="320" mass="36150">MEFKEGRIDEQKLVHGSHFPLLLFPAAAAADDASSSSADAFALAQAILRNREWIERCLRRSGAILLRGFGVRDAWDFNEVVESFGYSEQPYAPGVSVRKKIVGRVCTVDDWPAHLALGFHNEMAYRADYPDLIMFYCDVEPTEGGCTPIVSGKVVYQRMKEHCPDFVEKLRERGLRTERLMEEHGPRGWRTILQTDDVIEAMKRLNDGGRFVKCLDDRSLVSYLLKPSPGVAKYGGSGDDVWFNSIGVALIWRDTHKTSFGDGSAMPEEALDHCLQILQEEQVAIPWKKGDILVLDNMLVQHAREPFLPPRNILVSLCRR</sequence>
<comment type="caution">
    <text evidence="1">The sequence shown here is derived from an EMBL/GenBank/DDBJ whole genome shotgun (WGS) entry which is preliminary data.</text>
</comment>
<dbReference type="Proteomes" id="UP001162992">
    <property type="component" value="Chromosome 4"/>
</dbReference>
<dbReference type="EMBL" id="CM055095">
    <property type="protein sequence ID" value="KAJ7559190.1"/>
    <property type="molecule type" value="Genomic_DNA"/>
</dbReference>
<protein>
    <submittedName>
        <fullName evidence="1">Uncharacterized protein</fullName>
    </submittedName>
</protein>
<keyword evidence="2" id="KW-1185">Reference proteome</keyword>
<proteinExistence type="predicted"/>